<dbReference type="Pfam" id="PF02518">
    <property type="entry name" value="HATPase_c"/>
    <property type="match status" value="1"/>
</dbReference>
<feature type="compositionally biased region" description="Polar residues" evidence="7">
    <location>
        <begin position="768"/>
        <end position="779"/>
    </location>
</feature>
<comment type="caution">
    <text evidence="10">The sequence shown here is derived from an EMBL/GenBank/DDBJ whole genome shotgun (WGS) entry which is preliminary data.</text>
</comment>
<sequence>MSLPLLRPSKGLGGGARTARISHRLILLVAVPLAVAVAFAGRALAPSTGQAVQAVRLEAAIEVAQAASDLTYRLQRERAEGSMQVTSARRSGERFGKLARDTDESVARYREKRAGLSSMPSATNATLQRIDKSLDRIASLRAQVRSGVDSLSSVAFGYRIAIADLVSFRDSIAQADGVKAEVADHIRAAAALSEAAEHVALQEVAVVRALSDGGFTPASLQTFEATRLGYTDAYETVTAVGPAQWRTWMERTLSGPRATAAEKLAAEAARSAAGERLDISRTAWTDAMADRQELLRSVVGRADADLLDTVTEERTRLVWWAVSELALVVLMLVAVLLIAVRLGRDLIRRLRDLRDAAHEVAHKRLPDEVRKLAQLGSAGRETPDEIARRAGTPLVNLADDEMGEVGQAFNSVHYAAVRLAGEQARSRDRFAETLVTVARRGARLNSALTAQLNRVQRDELDPKRMEALFALDHLAIRMEHNANNLLVLGGVGGGRVRPADAPCVSVIYAAAQQIEHYDRVSLGHVEPSITMAARVVDDIAHMLAELLDNATRFSPPDTQVGVAAWSLWDRAVIQIVDEGIGMPDARRTALNAELASPQTDIGAVHTMGLQVVGRLAARHGIVVELRESSGPGTIVEVVLPRELLAEPGMDTLVPVPPPHAAVGPALARDHTGPNENHTGPNENHTGPDEGEAGQEPETARSHDEESGAPATAGRPLPALPVRPQDSGGRLTTALRPRPAEHAEHAAGTEDATYAENAAPADRAEPAQQRATAPSRSGVRTTGRAPGSAVPVESRIAGVSASGLPIRKRAAPGGPTQPTPTRPAAGEHDSATRARKVPRRRDSRQVSDVFSAYAQGISRSTRRSSPGSPDRRADAGGTTGTQTTGTQSTGTQTTATQTTRTQTTGTQTTTGSPDDSTQRSTR</sequence>
<evidence type="ECO:0000256" key="8">
    <source>
        <dbReference type="SAM" id="Phobius"/>
    </source>
</evidence>
<feature type="compositionally biased region" description="Basic residues" evidence="7">
    <location>
        <begin position="832"/>
        <end position="841"/>
    </location>
</feature>
<evidence type="ECO:0000256" key="1">
    <source>
        <dbReference type="ARBA" id="ARBA00000085"/>
    </source>
</evidence>
<dbReference type="InterPro" id="IPR003594">
    <property type="entry name" value="HATPase_dom"/>
</dbReference>
<proteinExistence type="predicted"/>
<dbReference type="Gene3D" id="3.30.565.10">
    <property type="entry name" value="Histidine kinase-like ATPase, C-terminal domain"/>
    <property type="match status" value="1"/>
</dbReference>
<feature type="domain" description="Histidine kinase" evidence="9">
    <location>
        <begin position="539"/>
        <end position="643"/>
    </location>
</feature>
<dbReference type="PANTHER" id="PTHR44936">
    <property type="entry name" value="SENSOR PROTEIN CREC"/>
    <property type="match status" value="1"/>
</dbReference>
<evidence type="ECO:0000256" key="4">
    <source>
        <dbReference type="ARBA" id="ARBA00022679"/>
    </source>
</evidence>
<dbReference type="PROSITE" id="PS50109">
    <property type="entry name" value="HIS_KIN"/>
    <property type="match status" value="1"/>
</dbReference>
<keyword evidence="3" id="KW-0597">Phosphoprotein</keyword>
<evidence type="ECO:0000259" key="9">
    <source>
        <dbReference type="PROSITE" id="PS50109"/>
    </source>
</evidence>
<feature type="region of interest" description="Disordered" evidence="7">
    <location>
        <begin position="652"/>
        <end position="921"/>
    </location>
</feature>
<accession>A0ABT6S7P8</accession>
<protein>
    <recommendedName>
        <fullName evidence="2">histidine kinase</fullName>
        <ecNumber evidence="2">2.7.13.3</ecNumber>
    </recommendedName>
</protein>
<dbReference type="Proteomes" id="UP001223978">
    <property type="component" value="Unassembled WGS sequence"/>
</dbReference>
<keyword evidence="8" id="KW-0812">Transmembrane</keyword>
<dbReference type="CDD" id="cd00075">
    <property type="entry name" value="HATPase"/>
    <property type="match status" value="1"/>
</dbReference>
<keyword evidence="6" id="KW-0902">Two-component regulatory system</keyword>
<dbReference type="EMBL" id="JASCIQ010000008">
    <property type="protein sequence ID" value="MDI3404095.1"/>
    <property type="molecule type" value="Genomic_DNA"/>
</dbReference>
<dbReference type="PANTHER" id="PTHR44936:SF9">
    <property type="entry name" value="SENSOR PROTEIN CREC"/>
    <property type="match status" value="1"/>
</dbReference>
<name>A0ABT6S7P8_9ACTN</name>
<feature type="transmembrane region" description="Helical" evidence="8">
    <location>
        <begin position="317"/>
        <end position="340"/>
    </location>
</feature>
<dbReference type="InterPro" id="IPR005467">
    <property type="entry name" value="His_kinase_dom"/>
</dbReference>
<feature type="compositionally biased region" description="Polar residues" evidence="7">
    <location>
        <begin position="673"/>
        <end position="684"/>
    </location>
</feature>
<keyword evidence="5" id="KW-0418">Kinase</keyword>
<dbReference type="SUPFAM" id="SSF55874">
    <property type="entry name" value="ATPase domain of HSP90 chaperone/DNA topoisomerase II/histidine kinase"/>
    <property type="match status" value="1"/>
</dbReference>
<comment type="catalytic activity">
    <reaction evidence="1">
        <text>ATP + protein L-histidine = ADP + protein N-phospho-L-histidine.</text>
        <dbReference type="EC" id="2.7.13.3"/>
    </reaction>
</comment>
<feature type="compositionally biased region" description="Low complexity" evidence="7">
    <location>
        <begin position="879"/>
        <end position="914"/>
    </location>
</feature>
<keyword evidence="8" id="KW-1133">Transmembrane helix</keyword>
<organism evidence="10 11">
    <name type="scientific">Streptomyces cavernicola</name>
    <dbReference type="NCBI Taxonomy" id="3043613"/>
    <lineage>
        <taxon>Bacteria</taxon>
        <taxon>Bacillati</taxon>
        <taxon>Actinomycetota</taxon>
        <taxon>Actinomycetes</taxon>
        <taxon>Kitasatosporales</taxon>
        <taxon>Streptomycetaceae</taxon>
        <taxon>Streptomyces</taxon>
    </lineage>
</organism>
<dbReference type="InterPro" id="IPR013587">
    <property type="entry name" value="Nitrate/nitrite_sensing"/>
</dbReference>
<evidence type="ECO:0000256" key="2">
    <source>
        <dbReference type="ARBA" id="ARBA00012438"/>
    </source>
</evidence>
<dbReference type="EC" id="2.7.13.3" evidence="2"/>
<dbReference type="InterPro" id="IPR036890">
    <property type="entry name" value="HATPase_C_sf"/>
</dbReference>
<evidence type="ECO:0000313" key="10">
    <source>
        <dbReference type="EMBL" id="MDI3404095.1"/>
    </source>
</evidence>
<evidence type="ECO:0000256" key="7">
    <source>
        <dbReference type="SAM" id="MobiDB-lite"/>
    </source>
</evidence>
<keyword evidence="4" id="KW-0808">Transferase</keyword>
<dbReference type="InterPro" id="IPR050980">
    <property type="entry name" value="2C_sensor_his_kinase"/>
</dbReference>
<keyword evidence="8" id="KW-0472">Membrane</keyword>
<evidence type="ECO:0000256" key="3">
    <source>
        <dbReference type="ARBA" id="ARBA00022553"/>
    </source>
</evidence>
<feature type="compositionally biased region" description="Basic and acidic residues" evidence="7">
    <location>
        <begin position="737"/>
        <end position="747"/>
    </location>
</feature>
<evidence type="ECO:0000256" key="6">
    <source>
        <dbReference type="ARBA" id="ARBA00023012"/>
    </source>
</evidence>
<evidence type="ECO:0000313" key="11">
    <source>
        <dbReference type="Proteomes" id="UP001223978"/>
    </source>
</evidence>
<evidence type="ECO:0000256" key="5">
    <source>
        <dbReference type="ARBA" id="ARBA00022777"/>
    </source>
</evidence>
<dbReference type="SMART" id="SM00387">
    <property type="entry name" value="HATPase_c"/>
    <property type="match status" value="1"/>
</dbReference>
<dbReference type="RefSeq" id="WP_282542050.1">
    <property type="nucleotide sequence ID" value="NZ_JASCIQ010000008.1"/>
</dbReference>
<keyword evidence="11" id="KW-1185">Reference proteome</keyword>
<reference evidence="10 11" key="1">
    <citation type="submission" date="2023-05" db="EMBL/GenBank/DDBJ databases">
        <title>Draft genome sequence of Streptomyces sp. B-S-A6 isolated from a cave soil in Thailand.</title>
        <authorList>
            <person name="Chamroensaksri N."/>
            <person name="Muangham S."/>
        </authorList>
    </citation>
    <scope>NUCLEOTIDE SEQUENCE [LARGE SCALE GENOMIC DNA]</scope>
    <source>
        <strain evidence="10 11">B-S-A6</strain>
    </source>
</reference>
<dbReference type="Pfam" id="PF08376">
    <property type="entry name" value="NIT"/>
    <property type="match status" value="1"/>
</dbReference>
<gene>
    <name evidence="10" type="ORF">QIS96_09700</name>
</gene>